<evidence type="ECO:0000256" key="7">
    <source>
        <dbReference type="ARBA" id="ARBA00048117"/>
    </source>
</evidence>
<evidence type="ECO:0000256" key="8">
    <source>
        <dbReference type="HAMAP-Rule" id="MF_01445"/>
    </source>
</evidence>
<keyword evidence="3 8" id="KW-0819">tRNA processing</keyword>
<dbReference type="PROSITE" id="PS01016">
    <property type="entry name" value="GLYCOPROTEASE"/>
    <property type="match status" value="1"/>
</dbReference>
<evidence type="ECO:0000256" key="3">
    <source>
        <dbReference type="ARBA" id="ARBA00022694"/>
    </source>
</evidence>
<keyword evidence="1 8" id="KW-0963">Cytoplasm</keyword>
<dbReference type="InterPro" id="IPR043129">
    <property type="entry name" value="ATPase_NBD"/>
</dbReference>
<dbReference type="NCBIfam" id="TIGR00329">
    <property type="entry name" value="gcp_kae1"/>
    <property type="match status" value="1"/>
</dbReference>
<evidence type="ECO:0000256" key="6">
    <source>
        <dbReference type="ARBA" id="ARBA00023315"/>
    </source>
</evidence>
<feature type="binding site" evidence="8">
    <location>
        <position position="113"/>
    </location>
    <ligand>
        <name>Fe cation</name>
        <dbReference type="ChEBI" id="CHEBI:24875"/>
    </ligand>
</feature>
<dbReference type="STRING" id="1797197.A2Y75_08805"/>
<sequence>MNDLILGIETSCDETSAAVVRGPDEILSLVISSQTDLHARYGGVVPELASRAHLEILLPAIDESLQRARVGFQDLDGVAVTRGPGLIGALLVGLTSAKGIAFALDIPLLAVNHLEAHIYANFLNFKELEPPLVAFVVSGGHTLLAHMPEHRKYRLLGETLDDAAGEAYDKIARYLGLGYPGGAAIDRLARAGDPGAISFPRAIMRDGSYNFSLSGLKTAVINYVRKLKEGGQPIPTRDIAAGFQAAVVEVQVFKITRAARETGVKSVLLAGGVAANSYLREKLQESLDAIGVALYYPPIELCMDNAAMVAALGARMLDEGDISPLNVDAAAILPL</sequence>
<protein>
    <recommendedName>
        <fullName evidence="8">tRNA N6-adenosine threonylcarbamoyltransferase</fullName>
        <ecNumber evidence="8">2.3.1.234</ecNumber>
    </recommendedName>
    <alternativeName>
        <fullName evidence="8">N6-L-threonylcarbamoyladenine synthase</fullName>
        <shortName evidence="8">t(6)A synthase</shortName>
    </alternativeName>
    <alternativeName>
        <fullName evidence="8">t(6)A37 threonylcarbamoyladenosine biosynthesis protein TsaD</fullName>
    </alternativeName>
    <alternativeName>
        <fullName evidence="8">tRNA threonylcarbamoyladenosine biosynthesis protein TsaD</fullName>
    </alternativeName>
</protein>
<reference evidence="10 11" key="1">
    <citation type="journal article" date="2016" name="Nat. Commun.">
        <title>Thousands of microbial genomes shed light on interconnected biogeochemical processes in an aquifer system.</title>
        <authorList>
            <person name="Anantharaman K."/>
            <person name="Brown C.T."/>
            <person name="Hug L.A."/>
            <person name="Sharon I."/>
            <person name="Castelle C.J."/>
            <person name="Probst A.J."/>
            <person name="Thomas B.C."/>
            <person name="Singh A."/>
            <person name="Wilkins M.J."/>
            <person name="Karaoz U."/>
            <person name="Brodie E.L."/>
            <person name="Williams K.H."/>
            <person name="Hubbard S.S."/>
            <person name="Banfield J.F."/>
        </authorList>
    </citation>
    <scope>NUCLEOTIDE SEQUENCE [LARGE SCALE GENOMIC DNA]</scope>
</reference>
<feature type="binding site" evidence="8">
    <location>
        <position position="117"/>
    </location>
    <ligand>
        <name>Fe cation</name>
        <dbReference type="ChEBI" id="CHEBI:24875"/>
    </ligand>
</feature>
<feature type="binding site" evidence="8">
    <location>
        <position position="276"/>
    </location>
    <ligand>
        <name>substrate</name>
    </ligand>
</feature>
<dbReference type="InterPro" id="IPR017860">
    <property type="entry name" value="Peptidase_M22_CS"/>
</dbReference>
<evidence type="ECO:0000313" key="11">
    <source>
        <dbReference type="Proteomes" id="UP000177876"/>
    </source>
</evidence>
<feature type="binding site" evidence="8">
    <location>
        <position position="186"/>
    </location>
    <ligand>
        <name>substrate</name>
    </ligand>
</feature>
<organism evidence="10 11">
    <name type="scientific">Candidatus Solincola sediminis</name>
    <dbReference type="NCBI Taxonomy" id="1797199"/>
    <lineage>
        <taxon>Bacteria</taxon>
        <taxon>Bacillati</taxon>
        <taxon>Actinomycetota</taxon>
        <taxon>Candidatus Geothermincolia</taxon>
        <taxon>Candidatus Geothermincolales</taxon>
        <taxon>Candidatus Geothermincolaceae</taxon>
        <taxon>Candidatus Solincola</taxon>
    </lineage>
</organism>
<keyword evidence="5 8" id="KW-0408">Iron</keyword>
<keyword evidence="4 8" id="KW-0479">Metal-binding</keyword>
<dbReference type="Pfam" id="PF00814">
    <property type="entry name" value="TsaD"/>
    <property type="match status" value="1"/>
</dbReference>
<feature type="domain" description="Gcp-like" evidence="9">
    <location>
        <begin position="25"/>
        <end position="310"/>
    </location>
</feature>
<feature type="binding site" evidence="8">
    <location>
        <position position="304"/>
    </location>
    <ligand>
        <name>Fe cation</name>
        <dbReference type="ChEBI" id="CHEBI:24875"/>
    </ligand>
</feature>
<comment type="function">
    <text evidence="8">Required for the formation of a threonylcarbamoyl group on adenosine at position 37 (t(6)A37) in tRNAs that read codons beginning with adenine. Is involved in the transfer of the threonylcarbamoyl moiety of threonylcarbamoyl-AMP (TC-AMP) to the N6 group of A37, together with TsaE and TsaB. TsaD likely plays a direct catalytic role in this reaction.</text>
</comment>
<keyword evidence="2 8" id="KW-0808">Transferase</keyword>
<evidence type="ECO:0000256" key="1">
    <source>
        <dbReference type="ARBA" id="ARBA00022490"/>
    </source>
</evidence>
<gene>
    <name evidence="8" type="primary">tsaD</name>
    <name evidence="10" type="ORF">A2Y75_08805</name>
</gene>
<dbReference type="GO" id="GO:0005506">
    <property type="term" value="F:iron ion binding"/>
    <property type="evidence" value="ECO:0007669"/>
    <property type="project" value="UniProtKB-UniRule"/>
</dbReference>
<accession>A0A1F2WII7</accession>
<dbReference type="SUPFAM" id="SSF53067">
    <property type="entry name" value="Actin-like ATPase domain"/>
    <property type="match status" value="2"/>
</dbReference>
<dbReference type="InterPro" id="IPR000905">
    <property type="entry name" value="Gcp-like_dom"/>
</dbReference>
<evidence type="ECO:0000256" key="2">
    <source>
        <dbReference type="ARBA" id="ARBA00022679"/>
    </source>
</evidence>
<evidence type="ECO:0000256" key="5">
    <source>
        <dbReference type="ARBA" id="ARBA00023004"/>
    </source>
</evidence>
<dbReference type="GO" id="GO:0061711">
    <property type="term" value="F:tRNA N(6)-L-threonylcarbamoyladenine synthase activity"/>
    <property type="evidence" value="ECO:0007669"/>
    <property type="project" value="UniProtKB-EC"/>
</dbReference>
<dbReference type="EMBL" id="MELK01000042">
    <property type="protein sequence ID" value="OFW56651.1"/>
    <property type="molecule type" value="Genomic_DNA"/>
</dbReference>
<keyword evidence="6 8" id="KW-0012">Acyltransferase</keyword>
<evidence type="ECO:0000256" key="4">
    <source>
        <dbReference type="ARBA" id="ARBA00022723"/>
    </source>
</evidence>
<dbReference type="PRINTS" id="PR00789">
    <property type="entry name" value="OSIALOPTASE"/>
</dbReference>
<name>A0A1F2WII7_9ACTN</name>
<dbReference type="GO" id="GO:0002949">
    <property type="term" value="P:tRNA threonylcarbamoyladenosine modification"/>
    <property type="evidence" value="ECO:0007669"/>
    <property type="project" value="UniProtKB-UniRule"/>
</dbReference>
<dbReference type="NCBIfam" id="TIGR03723">
    <property type="entry name" value="T6A_TsaD_YgjD"/>
    <property type="match status" value="1"/>
</dbReference>
<dbReference type="PANTHER" id="PTHR11735:SF6">
    <property type="entry name" value="TRNA N6-ADENOSINE THREONYLCARBAMOYLTRANSFERASE, MITOCHONDRIAL"/>
    <property type="match status" value="1"/>
</dbReference>
<comment type="similarity">
    <text evidence="8">Belongs to the KAE1 / TsaD family.</text>
</comment>
<dbReference type="HAMAP" id="MF_01445">
    <property type="entry name" value="TsaD"/>
    <property type="match status" value="1"/>
</dbReference>
<feature type="binding site" evidence="8">
    <location>
        <begin position="136"/>
        <end position="140"/>
    </location>
    <ligand>
        <name>substrate</name>
    </ligand>
</feature>
<dbReference type="AlphaFoldDB" id="A0A1F2WII7"/>
<dbReference type="InterPro" id="IPR017861">
    <property type="entry name" value="KAE1/TsaD"/>
</dbReference>
<dbReference type="EC" id="2.3.1.234" evidence="8"/>
<dbReference type="Proteomes" id="UP000177876">
    <property type="component" value="Unassembled WGS sequence"/>
</dbReference>
<evidence type="ECO:0000313" key="10">
    <source>
        <dbReference type="EMBL" id="OFW56651.1"/>
    </source>
</evidence>
<comment type="catalytic activity">
    <reaction evidence="7 8">
        <text>L-threonylcarbamoyladenylate + adenosine(37) in tRNA = N(6)-L-threonylcarbamoyladenosine(37) in tRNA + AMP + H(+)</text>
        <dbReference type="Rhea" id="RHEA:37059"/>
        <dbReference type="Rhea" id="RHEA-COMP:10162"/>
        <dbReference type="Rhea" id="RHEA-COMP:10163"/>
        <dbReference type="ChEBI" id="CHEBI:15378"/>
        <dbReference type="ChEBI" id="CHEBI:73682"/>
        <dbReference type="ChEBI" id="CHEBI:74411"/>
        <dbReference type="ChEBI" id="CHEBI:74418"/>
        <dbReference type="ChEBI" id="CHEBI:456215"/>
        <dbReference type="EC" id="2.3.1.234"/>
    </reaction>
</comment>
<feature type="binding site" evidence="8">
    <location>
        <position position="182"/>
    </location>
    <ligand>
        <name>substrate</name>
    </ligand>
</feature>
<dbReference type="InterPro" id="IPR022450">
    <property type="entry name" value="TsaD"/>
</dbReference>
<proteinExistence type="inferred from homology"/>
<dbReference type="CDD" id="cd24133">
    <property type="entry name" value="ASKHA_NBD_TsaD_bac"/>
    <property type="match status" value="1"/>
</dbReference>
<dbReference type="GO" id="GO:0005737">
    <property type="term" value="C:cytoplasm"/>
    <property type="evidence" value="ECO:0007669"/>
    <property type="project" value="UniProtKB-SubCell"/>
</dbReference>
<feature type="binding site" evidence="8">
    <location>
        <position position="169"/>
    </location>
    <ligand>
        <name>substrate</name>
    </ligand>
</feature>
<comment type="cofactor">
    <cofactor evidence="8">
        <name>Fe(2+)</name>
        <dbReference type="ChEBI" id="CHEBI:29033"/>
    </cofactor>
    <text evidence="8">Binds 1 Fe(2+) ion per subunit.</text>
</comment>
<comment type="caution">
    <text evidence="10">The sequence shown here is derived from an EMBL/GenBank/DDBJ whole genome shotgun (WGS) entry which is preliminary data.</text>
</comment>
<comment type="subcellular location">
    <subcellularLocation>
        <location evidence="8">Cytoplasm</location>
    </subcellularLocation>
</comment>
<dbReference type="PANTHER" id="PTHR11735">
    <property type="entry name" value="TRNA N6-ADENOSINE THREONYLCARBAMOYLTRANSFERASE"/>
    <property type="match status" value="1"/>
</dbReference>
<evidence type="ECO:0000259" key="9">
    <source>
        <dbReference type="Pfam" id="PF00814"/>
    </source>
</evidence>
<dbReference type="Gene3D" id="3.30.420.40">
    <property type="match status" value="2"/>
</dbReference>
<dbReference type="FunFam" id="3.30.420.40:FF:000040">
    <property type="entry name" value="tRNA N6-adenosine threonylcarbamoyltransferase"/>
    <property type="match status" value="1"/>
</dbReference>